<reference evidence="3" key="1">
    <citation type="submission" date="2016-08" db="EMBL/GenBank/DDBJ databases">
        <authorList>
            <person name="Holder M.E."/>
            <person name="Ajami N.J."/>
            <person name="Petrosino J.F."/>
        </authorList>
    </citation>
    <scope>NUCLEOTIDE SEQUENCE [LARGE SCALE GENOMIC DNA]</scope>
    <source>
        <strain evidence="3">F0677</strain>
    </source>
</reference>
<name>A0A1B3WCE1_9FIRM</name>
<sequence>MAPVYIGLLHYPIYNKHMEIVTTALTNYDLHDISRTARTYNVSTYFIIHPIEKQREMAYRVMNHWKSGYGTQYNPDRKDAFITTELVSDLETAVNTIEKECGKKPIVVTTDARVYPNTVGYPFIRKKILEEENPIFILFGTGFGMTKEMMKNFDYILEPIYGGGEYNHLCVRSAVAIILDRLLGESWWK</sequence>
<dbReference type="AlphaFoldDB" id="A0A1B3WCE1"/>
<dbReference type="RefSeq" id="WP_069176711.1">
    <property type="nucleotide sequence ID" value="NZ_CP017037.1"/>
</dbReference>
<evidence type="ECO:0000259" key="1">
    <source>
        <dbReference type="Pfam" id="PF09936"/>
    </source>
</evidence>
<organism evidence="2 3">
    <name type="scientific">Dialister pneumosintes</name>
    <dbReference type="NCBI Taxonomy" id="39950"/>
    <lineage>
        <taxon>Bacteria</taxon>
        <taxon>Bacillati</taxon>
        <taxon>Bacillota</taxon>
        <taxon>Negativicutes</taxon>
        <taxon>Veillonellales</taxon>
        <taxon>Veillonellaceae</taxon>
        <taxon>Dialister</taxon>
    </lineage>
</organism>
<dbReference type="InterPro" id="IPR019230">
    <property type="entry name" value="RNA_MeTrfase_C_dom"/>
</dbReference>
<dbReference type="Proteomes" id="UP000094757">
    <property type="component" value="Chromosome"/>
</dbReference>
<dbReference type="CDD" id="cd18085">
    <property type="entry name" value="TM1570-like"/>
    <property type="match status" value="1"/>
</dbReference>
<evidence type="ECO:0000313" key="3">
    <source>
        <dbReference type="Proteomes" id="UP000094757"/>
    </source>
</evidence>
<accession>A0A1B3WCE1</accession>
<dbReference type="Pfam" id="PF09936">
    <property type="entry name" value="Methyltrn_RNA_4"/>
    <property type="match status" value="1"/>
</dbReference>
<dbReference type="Gene3D" id="3.40.1280.10">
    <property type="match status" value="1"/>
</dbReference>
<dbReference type="EMBL" id="CP017037">
    <property type="protein sequence ID" value="AOH38606.1"/>
    <property type="molecule type" value="Genomic_DNA"/>
</dbReference>
<dbReference type="KEGG" id="dpn:BCB69_00505"/>
<protein>
    <recommendedName>
        <fullName evidence="1">tRNA (guanine-N(1)-)-methyltransferase C-terminal domain-containing protein</fullName>
    </recommendedName>
</protein>
<dbReference type="STRING" id="39950.BCB69_00505"/>
<gene>
    <name evidence="2" type="ORF">BCB69_00505</name>
</gene>
<dbReference type="InterPro" id="IPR029026">
    <property type="entry name" value="tRNA_m1G_MTases_N"/>
</dbReference>
<evidence type="ECO:0000313" key="2">
    <source>
        <dbReference type="EMBL" id="AOH38606.1"/>
    </source>
</evidence>
<feature type="domain" description="tRNA (guanine-N(1)-)-methyltransferase C-terminal" evidence="1">
    <location>
        <begin position="4"/>
        <end position="184"/>
    </location>
</feature>
<proteinExistence type="predicted"/>